<dbReference type="InterPro" id="IPR002734">
    <property type="entry name" value="RibDG_C"/>
</dbReference>
<feature type="domain" description="Bacterial bifunctional deaminase-reductase C-terminal" evidence="1">
    <location>
        <begin position="3"/>
        <end position="162"/>
    </location>
</feature>
<comment type="caution">
    <text evidence="2">The sequence shown here is derived from an EMBL/GenBank/DDBJ whole genome shotgun (WGS) entry which is preliminary data.</text>
</comment>
<dbReference type="AlphaFoldDB" id="A0A420EX92"/>
<dbReference type="EMBL" id="RAQQ01000016">
    <property type="protein sequence ID" value="RKF25310.1"/>
    <property type="molecule type" value="Genomic_DNA"/>
</dbReference>
<dbReference type="PANTHER" id="PTHR38011:SF12">
    <property type="entry name" value="BIFUNCTIONAL DEAMINASE-REDUCTASE DOMAIN PROTEIN"/>
    <property type="match status" value="1"/>
</dbReference>
<reference evidence="2 3" key="1">
    <citation type="journal article" date="2018" name="Int. J. Syst. Evol. Microbiol.">
        <title>Micromonospora globbae sp. nov., an endophytic actinomycete isolated from roots of Globba winitii C. H. Wright.</title>
        <authorList>
            <person name="Kuncharoen N."/>
            <person name="Pittayakhajonwut P."/>
            <person name="Tanasupawat S."/>
        </authorList>
    </citation>
    <scope>NUCLEOTIDE SEQUENCE [LARGE SCALE GENOMIC DNA]</scope>
    <source>
        <strain evidence="2 3">WPS1-2</strain>
    </source>
</reference>
<evidence type="ECO:0000259" key="1">
    <source>
        <dbReference type="Pfam" id="PF01872"/>
    </source>
</evidence>
<accession>A0A420EX92</accession>
<name>A0A420EX92_9ACTN</name>
<organism evidence="2 3">
    <name type="scientific">Micromonospora globbae</name>
    <dbReference type="NCBI Taxonomy" id="1894969"/>
    <lineage>
        <taxon>Bacteria</taxon>
        <taxon>Bacillati</taxon>
        <taxon>Actinomycetota</taxon>
        <taxon>Actinomycetes</taxon>
        <taxon>Micromonosporales</taxon>
        <taxon>Micromonosporaceae</taxon>
        <taxon>Micromonospora</taxon>
    </lineage>
</organism>
<dbReference type="Gene3D" id="3.40.430.10">
    <property type="entry name" value="Dihydrofolate Reductase, subunit A"/>
    <property type="match status" value="1"/>
</dbReference>
<gene>
    <name evidence="2" type="ORF">D7I43_21335</name>
</gene>
<dbReference type="InterPro" id="IPR050765">
    <property type="entry name" value="Riboflavin_Biosynth_HTPR"/>
</dbReference>
<evidence type="ECO:0000313" key="3">
    <source>
        <dbReference type="Proteomes" id="UP000285744"/>
    </source>
</evidence>
<evidence type="ECO:0000313" key="2">
    <source>
        <dbReference type="EMBL" id="RKF25310.1"/>
    </source>
</evidence>
<dbReference type="SUPFAM" id="SSF53597">
    <property type="entry name" value="Dihydrofolate reductase-like"/>
    <property type="match status" value="1"/>
</dbReference>
<protein>
    <submittedName>
        <fullName evidence="2">Dihydrofolate reductase</fullName>
    </submittedName>
</protein>
<dbReference type="PANTHER" id="PTHR38011">
    <property type="entry name" value="DIHYDROFOLATE REDUCTASE FAMILY PROTEIN (AFU_ORTHOLOGUE AFUA_8G06820)"/>
    <property type="match status" value="1"/>
</dbReference>
<proteinExistence type="predicted"/>
<dbReference type="OrthoDB" id="2313602at2"/>
<sequence>MTKVLYSATMSLDGFIAGPGGDMSWLTEHVGGPNPLADDLLDRIGALLVGARSFHGDDPNRGTDKEGAFGGAWKGPQFVLTHRPPADPVPGVTFVDDLERAVTAARAAAGDRYVNVIGANVAAQCLAAGLLDEILVFVAPVLLGDGVRLFDHPGGTRVRLDPVTVAAEPVPAFWMSVRR</sequence>
<dbReference type="GO" id="GO:0009231">
    <property type="term" value="P:riboflavin biosynthetic process"/>
    <property type="evidence" value="ECO:0007669"/>
    <property type="project" value="InterPro"/>
</dbReference>
<dbReference type="GO" id="GO:0008703">
    <property type="term" value="F:5-amino-6-(5-phosphoribosylamino)uracil reductase activity"/>
    <property type="evidence" value="ECO:0007669"/>
    <property type="project" value="InterPro"/>
</dbReference>
<dbReference type="Pfam" id="PF01872">
    <property type="entry name" value="RibD_C"/>
    <property type="match status" value="1"/>
</dbReference>
<dbReference type="InterPro" id="IPR024072">
    <property type="entry name" value="DHFR-like_dom_sf"/>
</dbReference>
<dbReference type="Proteomes" id="UP000285744">
    <property type="component" value="Unassembled WGS sequence"/>
</dbReference>
<dbReference type="RefSeq" id="WP_120330317.1">
    <property type="nucleotide sequence ID" value="NZ_CP109307.1"/>
</dbReference>